<name>A0ABP8IWV1_9BACT</name>
<dbReference type="Pfam" id="PF13349">
    <property type="entry name" value="DUF4097"/>
    <property type="match status" value="1"/>
</dbReference>
<dbReference type="Proteomes" id="UP001500454">
    <property type="component" value="Unassembled WGS sequence"/>
</dbReference>
<protein>
    <recommendedName>
        <fullName evidence="1">DUF4097 domain-containing protein</fullName>
    </recommendedName>
</protein>
<comment type="caution">
    <text evidence="2">The sequence shown here is derived from an EMBL/GenBank/DDBJ whole genome shotgun (WGS) entry which is preliminary data.</text>
</comment>
<feature type="domain" description="DUF4097" evidence="1">
    <location>
        <begin position="139"/>
        <end position="266"/>
    </location>
</feature>
<reference evidence="3" key="1">
    <citation type="journal article" date="2019" name="Int. J. Syst. Evol. Microbiol.">
        <title>The Global Catalogue of Microorganisms (GCM) 10K type strain sequencing project: providing services to taxonomists for standard genome sequencing and annotation.</title>
        <authorList>
            <consortium name="The Broad Institute Genomics Platform"/>
            <consortium name="The Broad Institute Genome Sequencing Center for Infectious Disease"/>
            <person name="Wu L."/>
            <person name="Ma J."/>
        </authorList>
    </citation>
    <scope>NUCLEOTIDE SEQUENCE [LARGE SCALE GENOMIC DNA]</scope>
    <source>
        <strain evidence="3">JCM 17924</strain>
    </source>
</reference>
<evidence type="ECO:0000313" key="2">
    <source>
        <dbReference type="EMBL" id="GAA4377511.1"/>
    </source>
</evidence>
<gene>
    <name evidence="2" type="ORF">GCM10023186_12700</name>
</gene>
<accession>A0ABP8IWV1</accession>
<keyword evidence="3" id="KW-1185">Reference proteome</keyword>
<sequence length="270" mass="29038">MAAPARLDVYFTSDMKKSLLLTFSCLLLAAPALWAQEYKLKLGGKDRKIELELQGGNVTLEGYNGEELVIRGNGYEPLPKRAEGLRSVYNTAEDNTRMGLSVTQKDNVVRIVQATRKDANYVIRVPRSTAVVFNQTNFNGGDVDARDLEGNIELRLKNGNAKLTNMGGGVVANTISGNITVRYADLSKAPSSISSVSGDVDVTMRPSSKATLQLRSVSGDVYTDFEIAMGKTNGDMKRVGGQVVHGTVNGGGTNVSLQTVSGNVYVRKAK</sequence>
<evidence type="ECO:0000313" key="3">
    <source>
        <dbReference type="Proteomes" id="UP001500454"/>
    </source>
</evidence>
<dbReference type="EMBL" id="BAABHA010000002">
    <property type="protein sequence ID" value="GAA4377511.1"/>
    <property type="molecule type" value="Genomic_DNA"/>
</dbReference>
<evidence type="ECO:0000259" key="1">
    <source>
        <dbReference type="Pfam" id="PF13349"/>
    </source>
</evidence>
<proteinExistence type="predicted"/>
<dbReference type="InterPro" id="IPR025164">
    <property type="entry name" value="Toastrack_DUF4097"/>
</dbReference>
<organism evidence="2 3">
    <name type="scientific">Hymenobacter koreensis</name>
    <dbReference type="NCBI Taxonomy" id="1084523"/>
    <lineage>
        <taxon>Bacteria</taxon>
        <taxon>Pseudomonadati</taxon>
        <taxon>Bacteroidota</taxon>
        <taxon>Cytophagia</taxon>
        <taxon>Cytophagales</taxon>
        <taxon>Hymenobacteraceae</taxon>
        <taxon>Hymenobacter</taxon>
    </lineage>
</organism>